<gene>
    <name evidence="2" type="ORF">NPA36_05505</name>
</gene>
<dbReference type="Gene3D" id="1.10.3910.10">
    <property type="entry name" value="SP0561-like"/>
    <property type="match status" value="1"/>
</dbReference>
<dbReference type="Proteomes" id="UP001059480">
    <property type="component" value="Unassembled WGS sequence"/>
</dbReference>
<accession>A0ABT1WNC3</accession>
<evidence type="ECO:0000259" key="1">
    <source>
        <dbReference type="Pfam" id="PF08984"/>
    </source>
</evidence>
<feature type="domain" description="DUF1858" evidence="1">
    <location>
        <begin position="5"/>
        <end position="60"/>
    </location>
</feature>
<evidence type="ECO:0000313" key="2">
    <source>
        <dbReference type="EMBL" id="MCQ9210001.1"/>
    </source>
</evidence>
<organism evidence="2 3">
    <name type="scientific">Granulicatella seriolae</name>
    <dbReference type="NCBI Taxonomy" id="2967226"/>
    <lineage>
        <taxon>Bacteria</taxon>
        <taxon>Bacillati</taxon>
        <taxon>Bacillota</taxon>
        <taxon>Bacilli</taxon>
        <taxon>Lactobacillales</taxon>
        <taxon>Carnobacteriaceae</taxon>
        <taxon>Granulicatella</taxon>
    </lineage>
</organism>
<dbReference type="InterPro" id="IPR015077">
    <property type="entry name" value="DUF1858"/>
</dbReference>
<dbReference type="SUPFAM" id="SSF140683">
    <property type="entry name" value="SP0561-like"/>
    <property type="match status" value="1"/>
</dbReference>
<evidence type="ECO:0000313" key="3">
    <source>
        <dbReference type="Proteomes" id="UP001059480"/>
    </source>
</evidence>
<name>A0ABT1WNC3_9LACT</name>
<proteinExistence type="predicted"/>
<comment type="caution">
    <text evidence="2">The sequence shown here is derived from an EMBL/GenBank/DDBJ whole genome shotgun (WGS) entry which is preliminary data.</text>
</comment>
<keyword evidence="3" id="KW-1185">Reference proteome</keyword>
<reference evidence="2" key="2">
    <citation type="journal article" date="2023" name="Curr. Microbiol.">
        <title>Granulicatella seriolae sp. nov., a Novel Facultative Anaerobe Isolated from Yellowtail Marine Fish.</title>
        <authorList>
            <person name="Lee M."/>
            <person name="Choi Y.J."/>
            <person name="Farooq A."/>
            <person name="Jeong J.B."/>
            <person name="Jung M.Y."/>
        </authorList>
    </citation>
    <scope>NUCLEOTIDE SEQUENCE</scope>
    <source>
        <strain evidence="2">S8</strain>
    </source>
</reference>
<reference evidence="2" key="1">
    <citation type="submission" date="2022-07" db="EMBL/GenBank/DDBJ databases">
        <authorList>
            <person name="Jung M.-Y."/>
            <person name="Lee M."/>
        </authorList>
    </citation>
    <scope>NUCLEOTIDE SEQUENCE</scope>
    <source>
        <strain evidence="2">S8</strain>
    </source>
</reference>
<dbReference type="RefSeq" id="WP_256945117.1">
    <property type="nucleotide sequence ID" value="NZ_JANHNZ010000004.1"/>
</dbReference>
<reference evidence="2" key="3">
    <citation type="journal article" date="2023" name="Microbiol. Resour. Announc.">
        <title>Draft Genome Sequence of Granulicatella sp. Strain S8, Isolated from a Marine Fish, Seriola quinqueradiata.</title>
        <authorList>
            <person name="Lee M."/>
            <person name="Farooq A."/>
            <person name="Jeong J.B."/>
            <person name="Jung M.Y."/>
        </authorList>
    </citation>
    <scope>NUCLEOTIDE SEQUENCE</scope>
    <source>
        <strain evidence="2">S8</strain>
    </source>
</reference>
<dbReference type="EMBL" id="JANHNZ010000004">
    <property type="protein sequence ID" value="MCQ9210001.1"/>
    <property type="molecule type" value="Genomic_DNA"/>
</dbReference>
<protein>
    <submittedName>
        <fullName evidence="2">DUF1858 domain-containing protein</fullName>
    </submittedName>
</protein>
<dbReference type="InterPro" id="IPR038062">
    <property type="entry name" value="ScdA-like_N_sf"/>
</dbReference>
<sequence length="73" mass="8280">MNTVDLSETIYETLRKFPELKDLFIEIGFKPLENKHMVETVGRLTSLKQGSKIAGIPIESIENALKENGYLVK</sequence>
<dbReference type="Pfam" id="PF08984">
    <property type="entry name" value="DUF1858"/>
    <property type="match status" value="1"/>
</dbReference>